<sequence length="184" mass="20440">MNSLLMTTHTAPYMPLLQFCQQPTAEILQPFSIQEEGSDKVEHLQRWLTELPHLAGNVLLHFPCPSLERQIDAVVLYRGIVFVIEMKLGGSSYTSADVAATSQLAHALKAHHQASHDKFVVPILIATKANPQGAAIQVSSDLVCNTMCDSGEHLAALIEHFSNQFKYDEIMVEDWAELSFIDQP</sequence>
<dbReference type="RefSeq" id="WP_265688587.1">
    <property type="nucleotide sequence ID" value="NZ_JAKRRX010000112.1"/>
</dbReference>
<evidence type="ECO:0000313" key="2">
    <source>
        <dbReference type="Proteomes" id="UP001155586"/>
    </source>
</evidence>
<comment type="caution">
    <text evidence="1">The sequence shown here is derived from an EMBL/GenBank/DDBJ whole genome shotgun (WGS) entry which is preliminary data.</text>
</comment>
<proteinExistence type="predicted"/>
<reference evidence="1" key="1">
    <citation type="submission" date="2022-02" db="EMBL/GenBank/DDBJ databases">
        <title>Vibrio sp. nov., a new bacterium isolated from Bohai sea, China.</title>
        <authorList>
            <person name="Yuan Y."/>
        </authorList>
    </citation>
    <scope>NUCLEOTIDE SEQUENCE</scope>
    <source>
        <strain evidence="1">DBSS07</strain>
    </source>
</reference>
<dbReference type="Proteomes" id="UP001155586">
    <property type="component" value="Unassembled WGS sequence"/>
</dbReference>
<gene>
    <name evidence="1" type="ORF">MD483_16435</name>
</gene>
<organism evidence="1 2">
    <name type="scientific">Vibrio paucivorans</name>
    <dbReference type="NCBI Taxonomy" id="2829489"/>
    <lineage>
        <taxon>Bacteria</taxon>
        <taxon>Pseudomonadati</taxon>
        <taxon>Pseudomonadota</taxon>
        <taxon>Gammaproteobacteria</taxon>
        <taxon>Vibrionales</taxon>
        <taxon>Vibrionaceae</taxon>
        <taxon>Vibrio</taxon>
    </lineage>
</organism>
<evidence type="ECO:0000313" key="1">
    <source>
        <dbReference type="EMBL" id="MCW8335406.1"/>
    </source>
</evidence>
<keyword evidence="2" id="KW-1185">Reference proteome</keyword>
<protein>
    <submittedName>
        <fullName evidence="1">Uncharacterized protein</fullName>
    </submittedName>
</protein>
<accession>A0A9X3CGL6</accession>
<dbReference type="EMBL" id="JAKRRX010000112">
    <property type="protein sequence ID" value="MCW8335406.1"/>
    <property type="molecule type" value="Genomic_DNA"/>
</dbReference>
<dbReference type="AlphaFoldDB" id="A0A9X3CGL6"/>
<name>A0A9X3CGL6_9VIBR</name>